<reference evidence="2" key="1">
    <citation type="journal article" date="2023" name="G3 (Bethesda)">
        <title>Whole genome assemblies of Zophobas morio and Tenebrio molitor.</title>
        <authorList>
            <person name="Kaur S."/>
            <person name="Stinson S.A."/>
            <person name="diCenzo G.C."/>
        </authorList>
    </citation>
    <scope>NUCLEOTIDE SEQUENCE</scope>
    <source>
        <strain evidence="2">QUZm001</strain>
    </source>
</reference>
<dbReference type="AlphaFoldDB" id="A0AA38LZS1"/>
<keyword evidence="1" id="KW-0472">Membrane</keyword>
<evidence type="ECO:0000313" key="3">
    <source>
        <dbReference type="Proteomes" id="UP001168821"/>
    </source>
</evidence>
<keyword evidence="3" id="KW-1185">Reference proteome</keyword>
<dbReference type="EMBL" id="JALNTZ010001231">
    <property type="protein sequence ID" value="KAJ3626947.1"/>
    <property type="molecule type" value="Genomic_DNA"/>
</dbReference>
<keyword evidence="1" id="KW-1133">Transmembrane helix</keyword>
<protein>
    <submittedName>
        <fullName evidence="2">Uncharacterized protein</fullName>
    </submittedName>
</protein>
<proteinExistence type="predicted"/>
<keyword evidence="1" id="KW-0812">Transmembrane</keyword>
<name>A0AA38LZS1_9CUCU</name>
<feature type="transmembrane region" description="Helical" evidence="1">
    <location>
        <begin position="114"/>
        <end position="133"/>
    </location>
</feature>
<evidence type="ECO:0000256" key="1">
    <source>
        <dbReference type="SAM" id="Phobius"/>
    </source>
</evidence>
<gene>
    <name evidence="2" type="ORF">Zmor_004113</name>
</gene>
<accession>A0AA38LZS1</accession>
<sequence length="137" mass="15670">MSLTAYGAKASYTNHAHQVYRWLSTAYFRRFYADASFRARFVASLSSYCRQTAVIPQGSLLSLLLIALYMRKSPFYDFSHPRCTLGYLKESLIITAANCYKQWAVSIYGRKSKVILISRCITLPLSLILSVMIPRYS</sequence>
<evidence type="ECO:0000313" key="2">
    <source>
        <dbReference type="EMBL" id="KAJ3626947.1"/>
    </source>
</evidence>
<dbReference type="Proteomes" id="UP001168821">
    <property type="component" value="Unassembled WGS sequence"/>
</dbReference>
<organism evidence="2 3">
    <name type="scientific">Zophobas morio</name>
    <dbReference type="NCBI Taxonomy" id="2755281"/>
    <lineage>
        <taxon>Eukaryota</taxon>
        <taxon>Metazoa</taxon>
        <taxon>Ecdysozoa</taxon>
        <taxon>Arthropoda</taxon>
        <taxon>Hexapoda</taxon>
        <taxon>Insecta</taxon>
        <taxon>Pterygota</taxon>
        <taxon>Neoptera</taxon>
        <taxon>Endopterygota</taxon>
        <taxon>Coleoptera</taxon>
        <taxon>Polyphaga</taxon>
        <taxon>Cucujiformia</taxon>
        <taxon>Tenebrionidae</taxon>
        <taxon>Zophobas</taxon>
    </lineage>
</organism>
<comment type="caution">
    <text evidence="2">The sequence shown here is derived from an EMBL/GenBank/DDBJ whole genome shotgun (WGS) entry which is preliminary data.</text>
</comment>